<dbReference type="SUPFAM" id="SSF103481">
    <property type="entry name" value="Multidrug resistance efflux transporter EmrE"/>
    <property type="match status" value="2"/>
</dbReference>
<evidence type="ECO:0000256" key="8">
    <source>
        <dbReference type="SAM" id="Phobius"/>
    </source>
</evidence>
<feature type="transmembrane region" description="Helical" evidence="8">
    <location>
        <begin position="20"/>
        <end position="37"/>
    </location>
</feature>
<dbReference type="NCBIfam" id="TIGR00688">
    <property type="entry name" value="rarD"/>
    <property type="match status" value="1"/>
</dbReference>
<comment type="similarity">
    <text evidence="2">Belongs to the EamA transporter family.</text>
</comment>
<protein>
    <submittedName>
        <fullName evidence="10">Permease</fullName>
    </submittedName>
</protein>
<keyword evidence="3" id="KW-0813">Transport</keyword>
<dbReference type="RefSeq" id="WP_039192295.1">
    <property type="nucleotide sequence ID" value="NZ_JRFJ01000002.1"/>
</dbReference>
<dbReference type="GO" id="GO:0005886">
    <property type="term" value="C:plasma membrane"/>
    <property type="evidence" value="ECO:0007669"/>
    <property type="project" value="UniProtKB-SubCell"/>
</dbReference>
<dbReference type="OrthoDB" id="369870at2"/>
<feature type="transmembrane region" description="Helical" evidence="8">
    <location>
        <begin position="252"/>
        <end position="270"/>
    </location>
</feature>
<dbReference type="AlphaFoldDB" id="A0A0B1Q3M0"/>
<keyword evidence="4" id="KW-1003">Cell membrane</keyword>
<feature type="transmembrane region" description="Helical" evidence="8">
    <location>
        <begin position="49"/>
        <end position="68"/>
    </location>
</feature>
<reference evidence="10 11" key="1">
    <citation type="submission" date="2014-09" db="EMBL/GenBank/DDBJ databases">
        <title>Isolation and characterization of Aurantimonas altamirensis ON-56566 from clinical sample following a dog bite.</title>
        <authorList>
            <person name="Eshaghi A."/>
            <person name="Li A."/>
            <person name="Shahinas D."/>
            <person name="Bahn P."/>
            <person name="Kus J.V."/>
            <person name="Patel S.N."/>
        </authorList>
    </citation>
    <scope>NUCLEOTIDE SEQUENCE [LARGE SCALE GENOMIC DNA]</scope>
    <source>
        <strain evidence="10 11">ON-56566</strain>
    </source>
</reference>
<dbReference type="EMBL" id="JRFJ01000002">
    <property type="protein sequence ID" value="KHJ54989.1"/>
    <property type="molecule type" value="Genomic_DNA"/>
</dbReference>
<evidence type="ECO:0000256" key="4">
    <source>
        <dbReference type="ARBA" id="ARBA00022475"/>
    </source>
</evidence>
<gene>
    <name evidence="10" type="ORF">LA66_10645</name>
</gene>
<dbReference type="STRING" id="370622.LA66_10645"/>
<dbReference type="InterPro" id="IPR037185">
    <property type="entry name" value="EmrE-like"/>
</dbReference>
<feature type="transmembrane region" description="Helical" evidence="8">
    <location>
        <begin position="276"/>
        <end position="297"/>
    </location>
</feature>
<evidence type="ECO:0000256" key="6">
    <source>
        <dbReference type="ARBA" id="ARBA00022989"/>
    </source>
</evidence>
<dbReference type="InterPro" id="IPR000620">
    <property type="entry name" value="EamA_dom"/>
</dbReference>
<evidence type="ECO:0000256" key="2">
    <source>
        <dbReference type="ARBA" id="ARBA00007362"/>
    </source>
</evidence>
<proteinExistence type="inferred from homology"/>
<dbReference type="PANTHER" id="PTHR32322:SF2">
    <property type="entry name" value="EAMA DOMAIN-CONTAINING PROTEIN"/>
    <property type="match status" value="1"/>
</dbReference>
<evidence type="ECO:0000256" key="3">
    <source>
        <dbReference type="ARBA" id="ARBA00022448"/>
    </source>
</evidence>
<comment type="subcellular location">
    <subcellularLocation>
        <location evidence="1">Cell membrane</location>
        <topology evidence="1">Multi-pass membrane protein</topology>
    </subcellularLocation>
</comment>
<evidence type="ECO:0000256" key="1">
    <source>
        <dbReference type="ARBA" id="ARBA00004651"/>
    </source>
</evidence>
<organism evidence="10 11">
    <name type="scientific">Aureimonas altamirensis</name>
    <dbReference type="NCBI Taxonomy" id="370622"/>
    <lineage>
        <taxon>Bacteria</taxon>
        <taxon>Pseudomonadati</taxon>
        <taxon>Pseudomonadota</taxon>
        <taxon>Alphaproteobacteria</taxon>
        <taxon>Hyphomicrobiales</taxon>
        <taxon>Aurantimonadaceae</taxon>
        <taxon>Aureimonas</taxon>
    </lineage>
</organism>
<sequence length="314" mass="33611">MEQRSPAPNIAEAESSRGYAAAISAYLIWGLVVPLYFKSLSHVPTAEIVAHRIAWAVPFVAILLAWRGRLAGMRAFLTPTYLGLAALTASVITLNWGTYVYAVINGQAVEAALGYYINPLVSILLGAAFLGERPTRLQCVAIVLAAIGVLVMTVMAGGLPIVSLILALSFGSYGLLRKLIPIGAAEGFFLEVLILLLPALAVCIWLVAHGEAQFGTSTGETLLLIGSGPITAIPLILFAAGARMLKLSTIGILQYMVPTLLVLTAVYLFGEPFGQWRLVAFAFIWVALAIYTWSLVADGRRRRRTRKADAVPGC</sequence>
<evidence type="ECO:0000313" key="10">
    <source>
        <dbReference type="EMBL" id="KHJ54989.1"/>
    </source>
</evidence>
<keyword evidence="6 8" id="KW-1133">Transmembrane helix</keyword>
<feature type="transmembrane region" description="Helical" evidence="8">
    <location>
        <begin position="113"/>
        <end position="130"/>
    </location>
</feature>
<keyword evidence="5 8" id="KW-0812">Transmembrane</keyword>
<feature type="transmembrane region" description="Helical" evidence="8">
    <location>
        <begin position="80"/>
        <end position="101"/>
    </location>
</feature>
<evidence type="ECO:0000259" key="9">
    <source>
        <dbReference type="Pfam" id="PF00892"/>
    </source>
</evidence>
<comment type="caution">
    <text evidence="10">The sequence shown here is derived from an EMBL/GenBank/DDBJ whole genome shotgun (WGS) entry which is preliminary data.</text>
</comment>
<evidence type="ECO:0000256" key="7">
    <source>
        <dbReference type="ARBA" id="ARBA00023136"/>
    </source>
</evidence>
<feature type="transmembrane region" description="Helical" evidence="8">
    <location>
        <begin position="188"/>
        <end position="209"/>
    </location>
</feature>
<feature type="transmembrane region" description="Helical" evidence="8">
    <location>
        <begin position="161"/>
        <end position="176"/>
    </location>
</feature>
<evidence type="ECO:0000313" key="11">
    <source>
        <dbReference type="Proteomes" id="UP000030826"/>
    </source>
</evidence>
<dbReference type="InterPro" id="IPR050638">
    <property type="entry name" value="AA-Vitamin_Transporters"/>
</dbReference>
<keyword evidence="7 8" id="KW-0472">Membrane</keyword>
<feature type="domain" description="EamA" evidence="9">
    <location>
        <begin position="17"/>
        <end position="153"/>
    </location>
</feature>
<dbReference type="PANTHER" id="PTHR32322">
    <property type="entry name" value="INNER MEMBRANE TRANSPORTER"/>
    <property type="match status" value="1"/>
</dbReference>
<evidence type="ECO:0000256" key="5">
    <source>
        <dbReference type="ARBA" id="ARBA00022692"/>
    </source>
</evidence>
<dbReference type="Proteomes" id="UP000030826">
    <property type="component" value="Unassembled WGS sequence"/>
</dbReference>
<accession>A0A0B1Q3M0</accession>
<dbReference type="Pfam" id="PF00892">
    <property type="entry name" value="EamA"/>
    <property type="match status" value="1"/>
</dbReference>
<dbReference type="InterPro" id="IPR004626">
    <property type="entry name" value="RarD"/>
</dbReference>
<name>A0A0B1Q3M0_9HYPH</name>
<feature type="transmembrane region" description="Helical" evidence="8">
    <location>
        <begin position="221"/>
        <end position="240"/>
    </location>
</feature>